<dbReference type="PANTHER" id="PTHR12447">
    <property type="entry name" value="ANKYRIN REPEAT DOMAIN-CONTAINING PROTEIN 13"/>
    <property type="match status" value="1"/>
</dbReference>
<feature type="region of interest" description="Disordered" evidence="5">
    <location>
        <begin position="324"/>
        <end position="350"/>
    </location>
</feature>
<dbReference type="HOGENOM" id="CLU_028500_0_0_1"/>
<dbReference type="EnsemblPlants" id="LPERR07G13430.1">
    <property type="protein sequence ID" value="LPERR07G13430.1"/>
    <property type="gene ID" value="LPERR07G13430"/>
</dbReference>
<dbReference type="InterPro" id="IPR055285">
    <property type="entry name" value="ANKRD13_C"/>
</dbReference>
<dbReference type="Pfam" id="PF11904">
    <property type="entry name" value="ANKRD13_C"/>
    <property type="match status" value="1"/>
</dbReference>
<reference evidence="7 8" key="1">
    <citation type="submission" date="2012-08" db="EMBL/GenBank/DDBJ databases">
        <title>Oryza genome evolution.</title>
        <authorList>
            <person name="Wing R.A."/>
        </authorList>
    </citation>
    <scope>NUCLEOTIDE SEQUENCE</scope>
</reference>
<protein>
    <recommendedName>
        <fullName evidence="6">Ankyrin repeat domain-containing protein</fullName>
    </recommendedName>
</protein>
<dbReference type="GO" id="GO:0005737">
    <property type="term" value="C:cytoplasm"/>
    <property type="evidence" value="ECO:0007669"/>
    <property type="project" value="TreeGrafter"/>
</dbReference>
<keyword evidence="4" id="KW-0040">ANK repeat</keyword>
<keyword evidence="3" id="KW-0472">Membrane</keyword>
<dbReference type="AlphaFoldDB" id="A0A0D9WZD5"/>
<dbReference type="PROSITE" id="PS50088">
    <property type="entry name" value="ANK_REPEAT"/>
    <property type="match status" value="1"/>
</dbReference>
<keyword evidence="2" id="KW-0677">Repeat</keyword>
<keyword evidence="8" id="KW-1185">Reference proteome</keyword>
<dbReference type="InterPro" id="IPR036770">
    <property type="entry name" value="Ankyrin_rpt-contain_sf"/>
</dbReference>
<organism evidence="7 8">
    <name type="scientific">Leersia perrieri</name>
    <dbReference type="NCBI Taxonomy" id="77586"/>
    <lineage>
        <taxon>Eukaryota</taxon>
        <taxon>Viridiplantae</taxon>
        <taxon>Streptophyta</taxon>
        <taxon>Embryophyta</taxon>
        <taxon>Tracheophyta</taxon>
        <taxon>Spermatophyta</taxon>
        <taxon>Magnoliopsida</taxon>
        <taxon>Liliopsida</taxon>
        <taxon>Poales</taxon>
        <taxon>Poaceae</taxon>
        <taxon>BOP clade</taxon>
        <taxon>Oryzoideae</taxon>
        <taxon>Oryzeae</taxon>
        <taxon>Oryzinae</taxon>
        <taxon>Leersia</taxon>
    </lineage>
</organism>
<sequence length="556" mass="60764">MPARLAASVSAALDRRDVPGGDTPLHLAVRLRLPPLASALAAAGADPTLQNHAGWTPLQEALCLGCRDIAACLLRAHRLAAWGKLRRRAPQLSAALRRVQDFYLEVDFHFESSVVPLLSRAAPSDTYRIWKRGAQLRADTTLAGFDGLRIRRADHSFLFFGEEKAAVEDGASGGRHLPPGSLLVLHRGKREVHDAFAAAAAAGDEDSATSDAAAYRPGLNISAARLVPRTTWLRKEKTESVGEWKAKVFDVHNVVFSFRTLKAANAGGGGGGHRKDFSFDFAGDDDEDGEDEDDEFLPLEIRDDDEDGDFLVADIPPLPSRRSCYVPGRRSVAGPPSHMMMTPQRRRNSVDVPRRLSACASVGRGEDGVFGRHATAGGAKWKEEETVKTLRPTVWLTEDFPLAVDEFLPLLDILASRVRAVRRLRELLTTKFPPGTFPVKVAIPVVPTVRVVITFTKFVPLLEPEEFFTPMSSPSLLASPGPGSIMHKPDTQKSSYLKWGLKNSRSKPVSLSQVADNTDPFTIPSDYTWVSLGSKSQDKKSSKAKKGKSKETKLDK</sequence>
<evidence type="ECO:0000256" key="3">
    <source>
        <dbReference type="ARBA" id="ARBA00023136"/>
    </source>
</evidence>
<accession>A0A0D9WZD5</accession>
<reference evidence="8" key="2">
    <citation type="submission" date="2013-12" db="EMBL/GenBank/DDBJ databases">
        <authorList>
            <person name="Yu Y."/>
            <person name="Lee S."/>
            <person name="de Baynast K."/>
            <person name="Wissotski M."/>
            <person name="Liu L."/>
            <person name="Talag J."/>
            <person name="Goicoechea J."/>
            <person name="Angelova A."/>
            <person name="Jetty R."/>
            <person name="Kudrna D."/>
            <person name="Golser W."/>
            <person name="Rivera L."/>
            <person name="Zhang J."/>
            <person name="Wing R."/>
        </authorList>
    </citation>
    <scope>NUCLEOTIDE SEQUENCE</scope>
</reference>
<dbReference type="eggNOG" id="KOG0522">
    <property type="taxonomic scope" value="Eukaryota"/>
</dbReference>
<evidence type="ECO:0000313" key="7">
    <source>
        <dbReference type="EnsemblPlants" id="LPERR07G13430.1"/>
    </source>
</evidence>
<dbReference type="InterPro" id="IPR002110">
    <property type="entry name" value="Ankyrin_rpt"/>
</dbReference>
<comment type="subcellular location">
    <subcellularLocation>
        <location evidence="1">Endomembrane system</location>
    </subcellularLocation>
</comment>
<evidence type="ECO:0000259" key="6">
    <source>
        <dbReference type="Pfam" id="PF11904"/>
    </source>
</evidence>
<dbReference type="Gramene" id="LPERR07G13430.1">
    <property type="protein sequence ID" value="LPERR07G13430.1"/>
    <property type="gene ID" value="LPERR07G13430"/>
</dbReference>
<evidence type="ECO:0000313" key="8">
    <source>
        <dbReference type="Proteomes" id="UP000032180"/>
    </source>
</evidence>
<evidence type="ECO:0000256" key="5">
    <source>
        <dbReference type="SAM" id="MobiDB-lite"/>
    </source>
</evidence>
<evidence type="ECO:0000256" key="4">
    <source>
        <dbReference type="PROSITE-ProRule" id="PRU00023"/>
    </source>
</evidence>
<feature type="repeat" description="ANK" evidence="4">
    <location>
        <begin position="20"/>
        <end position="52"/>
    </location>
</feature>
<reference evidence="7" key="3">
    <citation type="submission" date="2015-04" db="UniProtKB">
        <authorList>
            <consortium name="EnsemblPlants"/>
        </authorList>
    </citation>
    <scope>IDENTIFICATION</scope>
</reference>
<evidence type="ECO:0000256" key="1">
    <source>
        <dbReference type="ARBA" id="ARBA00004308"/>
    </source>
</evidence>
<dbReference type="SUPFAM" id="SSF48403">
    <property type="entry name" value="Ankyrin repeat"/>
    <property type="match status" value="1"/>
</dbReference>
<feature type="region of interest" description="Disordered" evidence="5">
    <location>
        <begin position="533"/>
        <end position="556"/>
    </location>
</feature>
<proteinExistence type="predicted"/>
<dbReference type="GO" id="GO:0012505">
    <property type="term" value="C:endomembrane system"/>
    <property type="evidence" value="ECO:0007669"/>
    <property type="project" value="UniProtKB-SubCell"/>
</dbReference>
<evidence type="ECO:0000256" key="2">
    <source>
        <dbReference type="ARBA" id="ARBA00022737"/>
    </source>
</evidence>
<dbReference type="InterPro" id="IPR021832">
    <property type="entry name" value="ANKRD13"/>
</dbReference>
<dbReference type="PROSITE" id="PS50297">
    <property type="entry name" value="ANK_REP_REGION"/>
    <property type="match status" value="1"/>
</dbReference>
<name>A0A0D9WZD5_9ORYZ</name>
<feature type="domain" description="Ankyrin repeat" evidence="6">
    <location>
        <begin position="137"/>
        <end position="528"/>
    </location>
</feature>
<dbReference type="Pfam" id="PF00023">
    <property type="entry name" value="Ank"/>
    <property type="match status" value="1"/>
</dbReference>
<dbReference type="Gene3D" id="1.25.40.20">
    <property type="entry name" value="Ankyrin repeat-containing domain"/>
    <property type="match status" value="1"/>
</dbReference>
<dbReference type="Proteomes" id="UP000032180">
    <property type="component" value="Chromosome 7"/>
</dbReference>
<dbReference type="PANTHER" id="PTHR12447:SF7">
    <property type="entry name" value="ANKYRIN REPEAT FAMILY PROTEIN"/>
    <property type="match status" value="1"/>
</dbReference>